<proteinExistence type="predicted"/>
<keyword evidence="1" id="KW-0812">Transmembrane</keyword>
<sequence>MFQKNINQIFICFSFTIFHFCLPILVLIKDILNYPVYLSMQLLRFRPQSCNQFKHWCRRVHIRNTKT</sequence>
<keyword evidence="1" id="KW-1133">Transmembrane helix</keyword>
<reference evidence="2" key="1">
    <citation type="submission" date="2018-02" db="EMBL/GenBank/DDBJ databases">
        <title>Rhizophora mucronata_Transcriptome.</title>
        <authorList>
            <person name="Meera S.P."/>
            <person name="Sreeshan A."/>
            <person name="Augustine A."/>
        </authorList>
    </citation>
    <scope>NUCLEOTIDE SEQUENCE</scope>
    <source>
        <tissue evidence="2">Leaf</tissue>
    </source>
</reference>
<protein>
    <submittedName>
        <fullName evidence="2">Uncharacterized protein</fullName>
    </submittedName>
</protein>
<keyword evidence="1" id="KW-0472">Membrane</keyword>
<evidence type="ECO:0000256" key="1">
    <source>
        <dbReference type="SAM" id="Phobius"/>
    </source>
</evidence>
<dbReference type="AlphaFoldDB" id="A0A2P2QEX0"/>
<feature type="transmembrane region" description="Helical" evidence="1">
    <location>
        <begin position="6"/>
        <end position="28"/>
    </location>
</feature>
<organism evidence="2">
    <name type="scientific">Rhizophora mucronata</name>
    <name type="common">Asiatic mangrove</name>
    <dbReference type="NCBI Taxonomy" id="61149"/>
    <lineage>
        <taxon>Eukaryota</taxon>
        <taxon>Viridiplantae</taxon>
        <taxon>Streptophyta</taxon>
        <taxon>Embryophyta</taxon>
        <taxon>Tracheophyta</taxon>
        <taxon>Spermatophyta</taxon>
        <taxon>Magnoliopsida</taxon>
        <taxon>eudicotyledons</taxon>
        <taxon>Gunneridae</taxon>
        <taxon>Pentapetalae</taxon>
        <taxon>rosids</taxon>
        <taxon>fabids</taxon>
        <taxon>Malpighiales</taxon>
        <taxon>Rhizophoraceae</taxon>
        <taxon>Rhizophora</taxon>
    </lineage>
</organism>
<accession>A0A2P2QEX0</accession>
<evidence type="ECO:0000313" key="2">
    <source>
        <dbReference type="EMBL" id="MBX65590.1"/>
    </source>
</evidence>
<dbReference type="EMBL" id="GGEC01085106">
    <property type="protein sequence ID" value="MBX65590.1"/>
    <property type="molecule type" value="Transcribed_RNA"/>
</dbReference>
<name>A0A2P2QEX0_RHIMU</name>